<evidence type="ECO:0000313" key="5">
    <source>
        <dbReference type="Proteomes" id="UP000320179"/>
    </source>
</evidence>
<dbReference type="CDD" id="cd08241">
    <property type="entry name" value="QOR1"/>
    <property type="match status" value="1"/>
</dbReference>
<dbReference type="AlphaFoldDB" id="A0AAE6KRI2"/>
<organism evidence="4 5">
    <name type="scientific">Myxococcus xanthus</name>
    <dbReference type="NCBI Taxonomy" id="34"/>
    <lineage>
        <taxon>Bacteria</taxon>
        <taxon>Pseudomonadati</taxon>
        <taxon>Myxococcota</taxon>
        <taxon>Myxococcia</taxon>
        <taxon>Myxococcales</taxon>
        <taxon>Cystobacterineae</taxon>
        <taxon>Myxococcaceae</taxon>
        <taxon>Myxococcus</taxon>
    </lineage>
</organism>
<feature type="domain" description="Enoyl reductase (ER)" evidence="3">
    <location>
        <begin position="10"/>
        <end position="324"/>
    </location>
</feature>
<dbReference type="SUPFAM" id="SSF51735">
    <property type="entry name" value="NAD(P)-binding Rossmann-fold domains"/>
    <property type="match status" value="1"/>
</dbReference>
<name>A0AAE6KRI2_MYXXA</name>
<protein>
    <recommendedName>
        <fullName evidence="3">Enoyl reductase (ER) domain-containing protein</fullName>
    </recommendedName>
</protein>
<dbReference type="Gene3D" id="3.40.50.720">
    <property type="entry name" value="NAD(P)-binding Rossmann-like Domain"/>
    <property type="match status" value="1"/>
</dbReference>
<dbReference type="RefSeq" id="WP_140789318.1">
    <property type="nucleotide sequence ID" value="NZ_CP017170.1"/>
</dbReference>
<dbReference type="GO" id="GO:0070402">
    <property type="term" value="F:NADPH binding"/>
    <property type="evidence" value="ECO:0007669"/>
    <property type="project" value="TreeGrafter"/>
</dbReference>
<evidence type="ECO:0000259" key="3">
    <source>
        <dbReference type="SMART" id="SM00829"/>
    </source>
</evidence>
<dbReference type="EMBL" id="CP017174">
    <property type="protein sequence ID" value="QDE67312.1"/>
    <property type="molecule type" value="Genomic_DNA"/>
</dbReference>
<dbReference type="InterPro" id="IPR036291">
    <property type="entry name" value="NAD(P)-bd_dom_sf"/>
</dbReference>
<dbReference type="SUPFAM" id="SSF50129">
    <property type="entry name" value="GroES-like"/>
    <property type="match status" value="1"/>
</dbReference>
<keyword evidence="1" id="KW-0521">NADP</keyword>
<dbReference type="Pfam" id="PF08240">
    <property type="entry name" value="ADH_N"/>
    <property type="match status" value="1"/>
</dbReference>
<dbReference type="InterPro" id="IPR011032">
    <property type="entry name" value="GroES-like_sf"/>
</dbReference>
<dbReference type="Pfam" id="PF00107">
    <property type="entry name" value="ADH_zinc_N"/>
    <property type="match status" value="1"/>
</dbReference>
<dbReference type="InterPro" id="IPR020843">
    <property type="entry name" value="ER"/>
</dbReference>
<evidence type="ECO:0000256" key="1">
    <source>
        <dbReference type="ARBA" id="ARBA00022857"/>
    </source>
</evidence>
<dbReference type="Proteomes" id="UP000320179">
    <property type="component" value="Chromosome"/>
</dbReference>
<reference evidence="4 5" key="1">
    <citation type="journal article" date="2019" name="Science">
        <title>Social genes are selection hotspots in kin groups of a soil microbe.</title>
        <authorList>
            <person name="Wielgoss S."/>
            <person name="Wolfensberger R."/>
            <person name="Sun L."/>
            <person name="Fiegna F."/>
            <person name="Velicer G.J."/>
        </authorList>
    </citation>
    <scope>NUCLEOTIDE SEQUENCE [LARGE SCALE GENOMIC DNA]</scope>
    <source>
        <strain evidence="4 5">MC3.5.9c15</strain>
    </source>
</reference>
<dbReference type="GO" id="GO:0003960">
    <property type="term" value="F:quinone reductase (NADPH) activity"/>
    <property type="evidence" value="ECO:0007669"/>
    <property type="project" value="TreeGrafter"/>
</dbReference>
<dbReference type="InterPro" id="IPR013149">
    <property type="entry name" value="ADH-like_C"/>
</dbReference>
<dbReference type="SMART" id="SM00829">
    <property type="entry name" value="PKS_ER"/>
    <property type="match status" value="1"/>
</dbReference>
<dbReference type="GO" id="GO:0035925">
    <property type="term" value="F:mRNA 3'-UTR AU-rich region binding"/>
    <property type="evidence" value="ECO:0007669"/>
    <property type="project" value="TreeGrafter"/>
</dbReference>
<sequence length="328" mass="33783">MKAIQLREFGGPEQLRLEEVPIPTPGDHEVRLRVHVAGLNFTDLGQREGRLLGTPPLPFIPGLEAAGVIDAVGSAVQGLASGMRVVALLPNQGAFAEYALAPASALLPIPAAVSFEQAVALPSQAPTALLGLRVGARLQAGESVFIPSAAGGVGTLLVQLARTLGASRVIGGASSEPKRALVTRLGADAAVDTTQPDWPARVREATGGRGADVVFVSGGAEAGARGLQALAARGRLVLFGAESMFDSQWSREQMMGLVAQNQSIVGFATFTLPLEERQAALREALSRVEAGSLRVVVGQTFPLADVASAHHALAARTTTGKAIIHVGA</sequence>
<accession>A0AAE6KRI2</accession>
<dbReference type="InterPro" id="IPR013154">
    <property type="entry name" value="ADH-like_N"/>
</dbReference>
<dbReference type="Gene3D" id="3.90.180.10">
    <property type="entry name" value="Medium-chain alcohol dehydrogenases, catalytic domain"/>
    <property type="match status" value="1"/>
</dbReference>
<dbReference type="GO" id="GO:0005829">
    <property type="term" value="C:cytosol"/>
    <property type="evidence" value="ECO:0007669"/>
    <property type="project" value="TreeGrafter"/>
</dbReference>
<gene>
    <name evidence="4" type="ORF">BHS09_10095</name>
</gene>
<keyword evidence="2" id="KW-0560">Oxidoreductase</keyword>
<dbReference type="PANTHER" id="PTHR48106">
    <property type="entry name" value="QUINONE OXIDOREDUCTASE PIG3-RELATED"/>
    <property type="match status" value="1"/>
</dbReference>
<evidence type="ECO:0000313" key="4">
    <source>
        <dbReference type="EMBL" id="QDE67312.1"/>
    </source>
</evidence>
<evidence type="ECO:0000256" key="2">
    <source>
        <dbReference type="ARBA" id="ARBA00023002"/>
    </source>
</evidence>
<proteinExistence type="predicted"/>
<dbReference type="PANTHER" id="PTHR48106:SF13">
    <property type="entry name" value="QUINONE OXIDOREDUCTASE-RELATED"/>
    <property type="match status" value="1"/>
</dbReference>